<feature type="region of interest" description="Disordered" evidence="2">
    <location>
        <begin position="279"/>
        <end position="304"/>
    </location>
</feature>
<dbReference type="KEGG" id="psq:PUNSTDRAFT_146428"/>
<organism evidence="4 5">
    <name type="scientific">Punctularia strigosozonata (strain HHB-11173)</name>
    <name type="common">White-rot fungus</name>
    <dbReference type="NCBI Taxonomy" id="741275"/>
    <lineage>
        <taxon>Eukaryota</taxon>
        <taxon>Fungi</taxon>
        <taxon>Dikarya</taxon>
        <taxon>Basidiomycota</taxon>
        <taxon>Agaricomycotina</taxon>
        <taxon>Agaricomycetes</taxon>
        <taxon>Corticiales</taxon>
        <taxon>Punctulariaceae</taxon>
        <taxon>Punctularia</taxon>
    </lineage>
</organism>
<keyword evidence="5" id="KW-1185">Reference proteome</keyword>
<evidence type="ECO:0000259" key="3">
    <source>
        <dbReference type="Pfam" id="PF03914"/>
    </source>
</evidence>
<feature type="compositionally biased region" description="Acidic residues" evidence="2">
    <location>
        <begin position="788"/>
        <end position="850"/>
    </location>
</feature>
<feature type="compositionally biased region" description="Basic residues" evidence="2">
    <location>
        <begin position="900"/>
        <end position="909"/>
    </location>
</feature>
<evidence type="ECO:0000313" key="5">
    <source>
        <dbReference type="Proteomes" id="UP000054196"/>
    </source>
</evidence>
<feature type="compositionally biased region" description="Basic and acidic residues" evidence="2">
    <location>
        <begin position="752"/>
        <end position="764"/>
    </location>
</feature>
<feature type="compositionally biased region" description="Acidic residues" evidence="2">
    <location>
        <begin position="857"/>
        <end position="870"/>
    </location>
</feature>
<dbReference type="InterPro" id="IPR005612">
    <property type="entry name" value="CCAAT-binding_factor"/>
</dbReference>
<feature type="compositionally biased region" description="Acidic residues" evidence="2">
    <location>
        <begin position="882"/>
        <end position="892"/>
    </location>
</feature>
<feature type="compositionally biased region" description="Basic and acidic residues" evidence="2">
    <location>
        <begin position="356"/>
        <end position="384"/>
    </location>
</feature>
<feature type="compositionally biased region" description="Acidic residues" evidence="2">
    <location>
        <begin position="765"/>
        <end position="774"/>
    </location>
</feature>
<dbReference type="PANTHER" id="PTHR12048:SF0">
    <property type="entry name" value="CCAAT_ENHANCER-BINDING PROTEIN ZETA"/>
    <property type="match status" value="1"/>
</dbReference>
<dbReference type="PANTHER" id="PTHR12048">
    <property type="entry name" value="CCAAT-BINDING FACTOR-RELATED"/>
    <property type="match status" value="1"/>
</dbReference>
<evidence type="ECO:0000256" key="1">
    <source>
        <dbReference type="ARBA" id="ARBA00007797"/>
    </source>
</evidence>
<dbReference type="InterPro" id="IPR016024">
    <property type="entry name" value="ARM-type_fold"/>
</dbReference>
<dbReference type="AlphaFoldDB" id="R7S3S0"/>
<sequence length="940" mass="103244">MKGTGKKPHLLVEPSPQWFTQLLPLPVPSKPLAVASPAKVTALLARASSLHDAELKTYNSSENKAGIASSSADATFLQKVLQAGTLSDKLSALTLLVQSSPLHNTKALESLKGMAERGKGKGGREESLKALRCIVDWWVGGGGPSRKLKYFRDQPLLHPDVSERHLLIWYFEDWLKKYFFSVIQIMETLSLDPLPYVRTQALSQIAALLRSQPEQEQNLLRLLVNKLGDSDRTICSRASHHVLQLLQAHPSMKLVVVREAVSRMFHTALSSSASATSKSTHIRFGDAGPKGHTKDTPKRGQRNMHARYYTTITFNQIVLTPKERDVAVQLINVYFDLFKDLLGEGGEADDAQSVSEKGEKDGGKDKGGKFQKEKGKDRKGKGREVNADGMFTEIEDSNSRLISALLTGINRALPFAKISEGDLGFNRHIDTLFLITHKSTFNISLQALVLIHQICVSLRRPSPPSSSSKPSASSSGAQVQDRYYRTLYASLHDPRLATSNKQAMYLNLLFKSLKSDPNAARVKAVIRRFVQVIASGAFGGCGTEFIAGGLFLLGELFSTIPGLRAMLTTPPSKSENAEAYDPKKRDPQYAHAGSSPLWELTPLLHHFHPSVALHARQLLASQPVTAQPDLALNTLSHFLDRFVYKNPKKPKLKGDSAMQPAVAATLGGGATGVHLRRGEVTDGLGLMNEEQLLKRRPEDVPEDQLFFHKYFSAKKRKEAARSKAAKRKERGEDEEDEEDDEGVSSDDDEHNDEDKGQSAERGSESEDGSDEEEAEIWKAMKATMPREEGDDDLLMDDEDEDDLPSDLDDAVADDLSADSDAEAGPDVADDDQEEDEDAESAQDDDDDDDGLSLAEASDAEDLVDLDEEVPEGLIPYDGSDAGTDEDEGDAEEWGGIGGGTKKRKRASEVRRGRKKLKSLPTFATYEDYAAMIENSAEDNI</sequence>
<dbReference type="Pfam" id="PF03914">
    <property type="entry name" value="CBF"/>
    <property type="match status" value="1"/>
</dbReference>
<dbReference type="SUPFAM" id="SSF48371">
    <property type="entry name" value="ARM repeat"/>
    <property type="match status" value="1"/>
</dbReference>
<reference evidence="5" key="1">
    <citation type="journal article" date="2012" name="Science">
        <title>The Paleozoic origin of enzymatic lignin decomposition reconstructed from 31 fungal genomes.</title>
        <authorList>
            <person name="Floudas D."/>
            <person name="Binder M."/>
            <person name="Riley R."/>
            <person name="Barry K."/>
            <person name="Blanchette R.A."/>
            <person name="Henrissat B."/>
            <person name="Martinez A.T."/>
            <person name="Otillar R."/>
            <person name="Spatafora J.W."/>
            <person name="Yadav J.S."/>
            <person name="Aerts A."/>
            <person name="Benoit I."/>
            <person name="Boyd A."/>
            <person name="Carlson A."/>
            <person name="Copeland A."/>
            <person name="Coutinho P.M."/>
            <person name="de Vries R.P."/>
            <person name="Ferreira P."/>
            <person name="Findley K."/>
            <person name="Foster B."/>
            <person name="Gaskell J."/>
            <person name="Glotzer D."/>
            <person name="Gorecki P."/>
            <person name="Heitman J."/>
            <person name="Hesse C."/>
            <person name="Hori C."/>
            <person name="Igarashi K."/>
            <person name="Jurgens J.A."/>
            <person name="Kallen N."/>
            <person name="Kersten P."/>
            <person name="Kohler A."/>
            <person name="Kuees U."/>
            <person name="Kumar T.K.A."/>
            <person name="Kuo A."/>
            <person name="LaButti K."/>
            <person name="Larrondo L.F."/>
            <person name="Lindquist E."/>
            <person name="Ling A."/>
            <person name="Lombard V."/>
            <person name="Lucas S."/>
            <person name="Lundell T."/>
            <person name="Martin R."/>
            <person name="McLaughlin D.J."/>
            <person name="Morgenstern I."/>
            <person name="Morin E."/>
            <person name="Murat C."/>
            <person name="Nagy L.G."/>
            <person name="Nolan M."/>
            <person name="Ohm R.A."/>
            <person name="Patyshakuliyeva A."/>
            <person name="Rokas A."/>
            <person name="Ruiz-Duenas F.J."/>
            <person name="Sabat G."/>
            <person name="Salamov A."/>
            <person name="Samejima M."/>
            <person name="Schmutz J."/>
            <person name="Slot J.C."/>
            <person name="St John F."/>
            <person name="Stenlid J."/>
            <person name="Sun H."/>
            <person name="Sun S."/>
            <person name="Syed K."/>
            <person name="Tsang A."/>
            <person name="Wiebenga A."/>
            <person name="Young D."/>
            <person name="Pisabarro A."/>
            <person name="Eastwood D.C."/>
            <person name="Martin F."/>
            <person name="Cullen D."/>
            <person name="Grigoriev I.V."/>
            <person name="Hibbett D.S."/>
        </authorList>
    </citation>
    <scope>NUCLEOTIDE SEQUENCE [LARGE SCALE GENOMIC DNA]</scope>
    <source>
        <strain evidence="5">HHB-11173 SS5</strain>
    </source>
</reference>
<feature type="domain" description="CCAAT-binding factor" evidence="3">
    <location>
        <begin position="444"/>
        <end position="615"/>
    </location>
</feature>
<dbReference type="InterPro" id="IPR040155">
    <property type="entry name" value="CEBPZ/Mak21-like"/>
</dbReference>
<feature type="region of interest" description="Disordered" evidence="2">
    <location>
        <begin position="722"/>
        <end position="909"/>
    </location>
</feature>
<name>R7S3S0_PUNST</name>
<gene>
    <name evidence="4" type="ORF">PUNSTDRAFT_146428</name>
</gene>
<dbReference type="eggNOG" id="KOG2038">
    <property type="taxonomic scope" value="Eukaryota"/>
</dbReference>
<dbReference type="GeneID" id="18881642"/>
<dbReference type="OMA" id="EIWCNDE"/>
<accession>R7S3S0</accession>
<proteinExistence type="inferred from homology"/>
<dbReference type="EMBL" id="JH687554">
    <property type="protein sequence ID" value="EIN04447.1"/>
    <property type="molecule type" value="Genomic_DNA"/>
</dbReference>
<feature type="region of interest" description="Disordered" evidence="2">
    <location>
        <begin position="568"/>
        <end position="588"/>
    </location>
</feature>
<dbReference type="Proteomes" id="UP000054196">
    <property type="component" value="Unassembled WGS sequence"/>
</dbReference>
<feature type="compositionally biased region" description="Acidic residues" evidence="2">
    <location>
        <begin position="732"/>
        <end position="751"/>
    </location>
</feature>
<comment type="similarity">
    <text evidence="1">Belongs to the CBF/MAK21 family.</text>
</comment>
<dbReference type="RefSeq" id="XP_007388242.1">
    <property type="nucleotide sequence ID" value="XM_007388180.1"/>
</dbReference>
<dbReference type="HOGENOM" id="CLU_003417_0_0_1"/>
<dbReference type="GO" id="GO:0005634">
    <property type="term" value="C:nucleus"/>
    <property type="evidence" value="ECO:0007669"/>
    <property type="project" value="TreeGrafter"/>
</dbReference>
<evidence type="ECO:0000256" key="2">
    <source>
        <dbReference type="SAM" id="MobiDB-lite"/>
    </source>
</evidence>
<dbReference type="OrthoDB" id="28947at2759"/>
<feature type="region of interest" description="Disordered" evidence="2">
    <location>
        <begin position="347"/>
        <end position="384"/>
    </location>
</feature>
<protein>
    <submittedName>
        <fullName evidence="4">CBF-domain-containing protein</fullName>
    </submittedName>
</protein>
<evidence type="ECO:0000313" key="4">
    <source>
        <dbReference type="EMBL" id="EIN04447.1"/>
    </source>
</evidence>